<keyword evidence="2" id="KW-1185">Reference proteome</keyword>
<dbReference type="Pfam" id="PF20420">
    <property type="entry name" value="DUF6702"/>
    <property type="match status" value="1"/>
</dbReference>
<gene>
    <name evidence="1" type="ORF">ACFSR3_00425</name>
</gene>
<name>A0ABW5NN28_9FLAO</name>
<proteinExistence type="predicted"/>
<accession>A0ABW5NN28</accession>
<comment type="caution">
    <text evidence="1">The sequence shown here is derived from an EMBL/GenBank/DDBJ whole genome shotgun (WGS) entry which is preliminary data.</text>
</comment>
<reference evidence="2" key="1">
    <citation type="journal article" date="2019" name="Int. J. Syst. Evol. Microbiol.">
        <title>The Global Catalogue of Microorganisms (GCM) 10K type strain sequencing project: providing services to taxonomists for standard genome sequencing and annotation.</title>
        <authorList>
            <consortium name="The Broad Institute Genomics Platform"/>
            <consortium name="The Broad Institute Genome Sequencing Center for Infectious Disease"/>
            <person name="Wu L."/>
            <person name="Ma J."/>
        </authorList>
    </citation>
    <scope>NUCLEOTIDE SEQUENCE [LARGE SCALE GENOMIC DNA]</scope>
    <source>
        <strain evidence="2">KCTC 42107</strain>
    </source>
</reference>
<organism evidence="1 2">
    <name type="scientific">Flavobacterium suzhouense</name>
    <dbReference type="NCBI Taxonomy" id="1529638"/>
    <lineage>
        <taxon>Bacteria</taxon>
        <taxon>Pseudomonadati</taxon>
        <taxon>Bacteroidota</taxon>
        <taxon>Flavobacteriia</taxon>
        <taxon>Flavobacteriales</taxon>
        <taxon>Flavobacteriaceae</taxon>
        <taxon>Flavobacterium</taxon>
    </lineage>
</organism>
<protein>
    <submittedName>
        <fullName evidence="1">DUF6702 family protein</fullName>
    </submittedName>
</protein>
<dbReference type="EMBL" id="JBHUMD010000001">
    <property type="protein sequence ID" value="MFD2600504.1"/>
    <property type="molecule type" value="Genomic_DNA"/>
</dbReference>
<dbReference type="InterPro" id="IPR046525">
    <property type="entry name" value="DUF6702"/>
</dbReference>
<dbReference type="RefSeq" id="WP_379819210.1">
    <property type="nucleotide sequence ID" value="NZ_JBHUMD010000001.1"/>
</dbReference>
<sequence>MRKIAASIALLLSVTVMMAVSAHKYYVSVFQLNYVPAKKEIQMTSRIFIDDLETAFVKKYKKHFYIGTSTEVAGTDEYIKKYITEKLHIKINGKEKQIKFLGKETEDDILVCYYTLPAEKAIKSLAVDTTVLLDVFDDQQNIIHVTVGGNKKSLLLTNGTTGGVLGF</sequence>
<evidence type="ECO:0000313" key="2">
    <source>
        <dbReference type="Proteomes" id="UP001597480"/>
    </source>
</evidence>
<evidence type="ECO:0000313" key="1">
    <source>
        <dbReference type="EMBL" id="MFD2600504.1"/>
    </source>
</evidence>
<dbReference type="Proteomes" id="UP001597480">
    <property type="component" value="Unassembled WGS sequence"/>
</dbReference>